<dbReference type="Pfam" id="PF06985">
    <property type="entry name" value="HET"/>
    <property type="match status" value="1"/>
</dbReference>
<comment type="caution">
    <text evidence="3">The sequence shown here is derived from an EMBL/GenBank/DDBJ whole genome shotgun (WGS) entry which is preliminary data.</text>
</comment>
<evidence type="ECO:0000313" key="3">
    <source>
        <dbReference type="EMBL" id="KAF9482101.1"/>
    </source>
</evidence>
<evidence type="ECO:0000259" key="2">
    <source>
        <dbReference type="Pfam" id="PF06985"/>
    </source>
</evidence>
<reference evidence="3" key="1">
    <citation type="submission" date="2020-11" db="EMBL/GenBank/DDBJ databases">
        <authorList>
            <consortium name="DOE Joint Genome Institute"/>
            <person name="Ahrendt S."/>
            <person name="Riley R."/>
            <person name="Andreopoulos W."/>
            <person name="Labutti K."/>
            <person name="Pangilinan J."/>
            <person name="Ruiz-Duenas F.J."/>
            <person name="Barrasa J.M."/>
            <person name="Sanchez-Garcia M."/>
            <person name="Camarero S."/>
            <person name="Miyauchi S."/>
            <person name="Serrano A."/>
            <person name="Linde D."/>
            <person name="Babiker R."/>
            <person name="Drula E."/>
            <person name="Ayuso-Fernandez I."/>
            <person name="Pacheco R."/>
            <person name="Padilla G."/>
            <person name="Ferreira P."/>
            <person name="Barriuso J."/>
            <person name="Kellner H."/>
            <person name="Castanera R."/>
            <person name="Alfaro M."/>
            <person name="Ramirez L."/>
            <person name="Pisabarro A.G."/>
            <person name="Kuo A."/>
            <person name="Tritt A."/>
            <person name="Lipzen A."/>
            <person name="He G."/>
            <person name="Yan M."/>
            <person name="Ng V."/>
            <person name="Cullen D."/>
            <person name="Martin F."/>
            <person name="Rosso M.-N."/>
            <person name="Henrissat B."/>
            <person name="Hibbett D."/>
            <person name="Martinez A.T."/>
            <person name="Grigoriev I.V."/>
        </authorList>
    </citation>
    <scope>NUCLEOTIDE SEQUENCE</scope>
    <source>
        <strain evidence="3">CIRM-BRFM 674</strain>
    </source>
</reference>
<dbReference type="Proteomes" id="UP000807469">
    <property type="component" value="Unassembled WGS sequence"/>
</dbReference>
<gene>
    <name evidence="3" type="ORF">BDN70DRAFT_991444</name>
</gene>
<dbReference type="AlphaFoldDB" id="A0A9P5Z9W3"/>
<protein>
    <recommendedName>
        <fullName evidence="2">Heterokaryon incompatibility domain-containing protein</fullName>
    </recommendedName>
</protein>
<dbReference type="InterPro" id="IPR010730">
    <property type="entry name" value="HET"/>
</dbReference>
<name>A0A9P5Z9W3_9AGAR</name>
<dbReference type="PANTHER" id="PTHR10622">
    <property type="entry name" value="HET DOMAIN-CONTAINING PROTEIN"/>
    <property type="match status" value="1"/>
</dbReference>
<sequence>MASEEGSTRVTEISSRDRSIADPNHAHANSPDTILLTALHDFIIPLMQGCAGQESIIDVSHSSPEARKLLAALKDFVSGIISSSQPSTQNSNSIEMNIPDSFSRGVENYLEIEKDTSSDSESLDSRNDEDEDELGSNDVDAEDTSENVQRPPVTKGRLMVALREHVFNTMPIRLLSFKSEDNKFQIELLERGVIHGQVASKLQAEITETDFLPQINKERRSPETDEEIIERLILKHARYAILSHTWLRGATGEVTFGKWRQGVFDEDDPGYQKLVNFCKASWSNHGLTLGWMDTVCINKESSAELDESIRSMYSWYRKSEVCLTYLAETSILSDMHQDTWFTRGWTLQELLAPRRLKFYDSGWKLLIDAPAPNDKRHPEIVDQINQATSITEEELRWNIVDATISRRMQLAARREVTREEDTAYSLMGIFNISISIAYGEGAERAFFRLLKEILSNSADALDVFNWAGEIPQFWTHVSSLLPSNLKQYLQRSSNTQLTLGRPIEPLTLTHLGLHVPFLLMPAISIQHISPSESEHQPIGDYQSTITIAPVGYYKHPNPIPTTYHVLDKRISGKDGKIEGSTGFQMSVGVLNFGGNDASISIHKTCFAVGLVCSEETGKVTVLGSVNKIFTKDPIVFDLNKKGVANTENDPDADQIRRYLGKEYYIIKRSRLARHGIQLINLYL</sequence>
<evidence type="ECO:0000256" key="1">
    <source>
        <dbReference type="SAM" id="MobiDB-lite"/>
    </source>
</evidence>
<keyword evidence="4" id="KW-1185">Reference proteome</keyword>
<dbReference type="PANTHER" id="PTHR10622:SF10">
    <property type="entry name" value="HET DOMAIN-CONTAINING PROTEIN"/>
    <property type="match status" value="1"/>
</dbReference>
<proteinExistence type="predicted"/>
<feature type="compositionally biased region" description="Acidic residues" evidence="1">
    <location>
        <begin position="127"/>
        <end position="145"/>
    </location>
</feature>
<dbReference type="EMBL" id="MU155170">
    <property type="protein sequence ID" value="KAF9482101.1"/>
    <property type="molecule type" value="Genomic_DNA"/>
</dbReference>
<evidence type="ECO:0000313" key="4">
    <source>
        <dbReference type="Proteomes" id="UP000807469"/>
    </source>
</evidence>
<feature type="region of interest" description="Disordered" evidence="1">
    <location>
        <begin position="1"/>
        <end position="29"/>
    </location>
</feature>
<accession>A0A9P5Z9W3</accession>
<feature type="domain" description="Heterokaryon incompatibility" evidence="2">
    <location>
        <begin position="239"/>
        <end position="329"/>
    </location>
</feature>
<feature type="region of interest" description="Disordered" evidence="1">
    <location>
        <begin position="114"/>
        <end position="153"/>
    </location>
</feature>
<organism evidence="3 4">
    <name type="scientific">Pholiota conissans</name>
    <dbReference type="NCBI Taxonomy" id="109636"/>
    <lineage>
        <taxon>Eukaryota</taxon>
        <taxon>Fungi</taxon>
        <taxon>Dikarya</taxon>
        <taxon>Basidiomycota</taxon>
        <taxon>Agaricomycotina</taxon>
        <taxon>Agaricomycetes</taxon>
        <taxon>Agaricomycetidae</taxon>
        <taxon>Agaricales</taxon>
        <taxon>Agaricineae</taxon>
        <taxon>Strophariaceae</taxon>
        <taxon>Pholiota</taxon>
    </lineage>
</organism>